<dbReference type="PANTHER" id="PTHR43744">
    <property type="entry name" value="ABC TRANSPORTER PERMEASE PROTEIN MG189-RELATED-RELATED"/>
    <property type="match status" value="1"/>
</dbReference>
<dbReference type="InterPro" id="IPR000515">
    <property type="entry name" value="MetI-like"/>
</dbReference>
<gene>
    <name evidence="9" type="ORF">GQF01_02200</name>
</gene>
<feature type="domain" description="ABC transmembrane type-1" evidence="8">
    <location>
        <begin position="73"/>
        <end position="273"/>
    </location>
</feature>
<dbReference type="RefSeq" id="WP_161405257.1">
    <property type="nucleotide sequence ID" value="NZ_WTUZ01000005.1"/>
</dbReference>
<dbReference type="CDD" id="cd06261">
    <property type="entry name" value="TM_PBP2"/>
    <property type="match status" value="1"/>
</dbReference>
<evidence type="ECO:0000256" key="3">
    <source>
        <dbReference type="ARBA" id="ARBA00022475"/>
    </source>
</evidence>
<dbReference type="PROSITE" id="PS50928">
    <property type="entry name" value="ABC_TM1"/>
    <property type="match status" value="1"/>
</dbReference>
<dbReference type="SUPFAM" id="SSF161098">
    <property type="entry name" value="MetI-like"/>
    <property type="match status" value="1"/>
</dbReference>
<keyword evidence="3" id="KW-1003">Cell membrane</keyword>
<feature type="transmembrane region" description="Helical" evidence="7">
    <location>
        <begin position="140"/>
        <end position="160"/>
    </location>
</feature>
<evidence type="ECO:0000256" key="6">
    <source>
        <dbReference type="ARBA" id="ARBA00023136"/>
    </source>
</evidence>
<keyword evidence="5 7" id="KW-1133">Transmembrane helix</keyword>
<dbReference type="GO" id="GO:0005886">
    <property type="term" value="C:plasma membrane"/>
    <property type="evidence" value="ECO:0007669"/>
    <property type="project" value="UniProtKB-SubCell"/>
</dbReference>
<feature type="transmembrane region" description="Helical" evidence="7">
    <location>
        <begin position="12"/>
        <end position="34"/>
    </location>
</feature>
<dbReference type="GO" id="GO:0055085">
    <property type="term" value="P:transmembrane transport"/>
    <property type="evidence" value="ECO:0007669"/>
    <property type="project" value="InterPro"/>
</dbReference>
<feature type="transmembrane region" description="Helical" evidence="7">
    <location>
        <begin position="72"/>
        <end position="96"/>
    </location>
</feature>
<proteinExistence type="inferred from homology"/>
<dbReference type="InterPro" id="IPR035906">
    <property type="entry name" value="MetI-like_sf"/>
</dbReference>
<keyword evidence="6 7" id="KW-0472">Membrane</keyword>
<dbReference type="EMBL" id="WTUZ01000005">
    <property type="protein sequence ID" value="MZQ80952.1"/>
    <property type="molecule type" value="Genomic_DNA"/>
</dbReference>
<evidence type="ECO:0000259" key="8">
    <source>
        <dbReference type="PROSITE" id="PS50928"/>
    </source>
</evidence>
<organism evidence="9 10">
    <name type="scientific">Paenibacillus silvestris</name>
    <dbReference type="NCBI Taxonomy" id="2606219"/>
    <lineage>
        <taxon>Bacteria</taxon>
        <taxon>Bacillati</taxon>
        <taxon>Bacillota</taxon>
        <taxon>Bacilli</taxon>
        <taxon>Bacillales</taxon>
        <taxon>Paenibacillaceae</taxon>
        <taxon>Paenibacillus</taxon>
    </lineage>
</organism>
<feature type="transmembrane region" description="Helical" evidence="7">
    <location>
        <begin position="108"/>
        <end position="128"/>
    </location>
</feature>
<keyword evidence="2 7" id="KW-0813">Transport</keyword>
<dbReference type="Pfam" id="PF00528">
    <property type="entry name" value="BPD_transp_1"/>
    <property type="match status" value="1"/>
</dbReference>
<accession>A0A6L8UUD8</accession>
<dbReference type="AlphaFoldDB" id="A0A6L8UUD8"/>
<keyword evidence="10" id="KW-1185">Reference proteome</keyword>
<feature type="transmembrane region" description="Helical" evidence="7">
    <location>
        <begin position="181"/>
        <end position="204"/>
    </location>
</feature>
<keyword evidence="4 7" id="KW-0812">Transmembrane</keyword>
<comment type="subcellular location">
    <subcellularLocation>
        <location evidence="1 7">Cell membrane</location>
        <topology evidence="1 7">Multi-pass membrane protein</topology>
    </subcellularLocation>
</comment>
<dbReference type="Gene3D" id="1.10.3720.10">
    <property type="entry name" value="MetI-like"/>
    <property type="match status" value="1"/>
</dbReference>
<evidence type="ECO:0000256" key="4">
    <source>
        <dbReference type="ARBA" id="ARBA00022692"/>
    </source>
</evidence>
<sequence length="289" mass="32239">MRFSRQEKIGHLWNHALLGAFSLLALAPFVHILAQSFSSYRAVMSGEVSFLPVEFTWEAYGKVFEDNAFQQAFLVSTLRTVLGTCLNVLLTVLLAYPLAKSYIKGRHFILFLIVFTMMFNGGMIPTYLIVKELGLYNSFWAFLLPGAISAFNVIIMRNFFQSVPTELEESARIDGCSNQGILYRIVVPLSLPAIATIALFHAVAHWNSFFDAVLYVADSKLNPLQVYLRNLIQANVTTINVTDNLEKQLLAVESLKAAALIASTVPILIVYPFLQKYFVKGILIGSVKG</sequence>
<comment type="similarity">
    <text evidence="7">Belongs to the binding-protein-dependent transport system permease family.</text>
</comment>
<dbReference type="Proteomes" id="UP000481087">
    <property type="component" value="Unassembled WGS sequence"/>
</dbReference>
<feature type="transmembrane region" description="Helical" evidence="7">
    <location>
        <begin position="255"/>
        <end position="274"/>
    </location>
</feature>
<comment type="caution">
    <text evidence="9">The sequence shown here is derived from an EMBL/GenBank/DDBJ whole genome shotgun (WGS) entry which is preliminary data.</text>
</comment>
<evidence type="ECO:0000256" key="2">
    <source>
        <dbReference type="ARBA" id="ARBA00022448"/>
    </source>
</evidence>
<evidence type="ECO:0000313" key="9">
    <source>
        <dbReference type="EMBL" id="MZQ80952.1"/>
    </source>
</evidence>
<evidence type="ECO:0000256" key="5">
    <source>
        <dbReference type="ARBA" id="ARBA00022989"/>
    </source>
</evidence>
<reference evidence="9 10" key="1">
    <citation type="submission" date="2019-12" db="EMBL/GenBank/DDBJ databases">
        <title>Paenibacillus sp. nov. sp. isolated from soil.</title>
        <authorList>
            <person name="Kim J."/>
            <person name="Jeong S.E."/>
            <person name="Jung H.S."/>
            <person name="Jeon C.O."/>
        </authorList>
    </citation>
    <scope>NUCLEOTIDE SEQUENCE [LARGE SCALE GENOMIC DNA]</scope>
    <source>
        <strain evidence="9 10">5J-6</strain>
    </source>
</reference>
<evidence type="ECO:0000256" key="7">
    <source>
        <dbReference type="RuleBase" id="RU363032"/>
    </source>
</evidence>
<dbReference type="PANTHER" id="PTHR43744:SF9">
    <property type="entry name" value="POLYGALACTURONAN_RHAMNOGALACTURONAN TRANSPORT SYSTEM PERMEASE PROTEIN YTCP"/>
    <property type="match status" value="1"/>
</dbReference>
<protein>
    <submittedName>
        <fullName evidence="9">ABC transporter permease subunit</fullName>
    </submittedName>
</protein>
<name>A0A6L8UUD8_9BACL</name>
<evidence type="ECO:0000313" key="10">
    <source>
        <dbReference type="Proteomes" id="UP000481087"/>
    </source>
</evidence>
<evidence type="ECO:0000256" key="1">
    <source>
        <dbReference type="ARBA" id="ARBA00004651"/>
    </source>
</evidence>